<organism evidence="1 2">
    <name type="scientific">Laccaria amethystina LaAM-08-1</name>
    <dbReference type="NCBI Taxonomy" id="1095629"/>
    <lineage>
        <taxon>Eukaryota</taxon>
        <taxon>Fungi</taxon>
        <taxon>Dikarya</taxon>
        <taxon>Basidiomycota</taxon>
        <taxon>Agaricomycotina</taxon>
        <taxon>Agaricomycetes</taxon>
        <taxon>Agaricomycetidae</taxon>
        <taxon>Agaricales</taxon>
        <taxon>Agaricineae</taxon>
        <taxon>Hydnangiaceae</taxon>
        <taxon>Laccaria</taxon>
    </lineage>
</organism>
<gene>
    <name evidence="1" type="ORF">K443DRAFT_595163</name>
</gene>
<protein>
    <submittedName>
        <fullName evidence="1">Uncharacterized protein</fullName>
    </submittedName>
</protein>
<dbReference type="AlphaFoldDB" id="A0A0C9XST0"/>
<accession>A0A0C9XST0</accession>
<reference evidence="2" key="2">
    <citation type="submission" date="2015-01" db="EMBL/GenBank/DDBJ databases">
        <title>Evolutionary Origins and Diversification of the Mycorrhizal Mutualists.</title>
        <authorList>
            <consortium name="DOE Joint Genome Institute"/>
            <consortium name="Mycorrhizal Genomics Consortium"/>
            <person name="Kohler A."/>
            <person name="Kuo A."/>
            <person name="Nagy L.G."/>
            <person name="Floudas D."/>
            <person name="Copeland A."/>
            <person name="Barry K.W."/>
            <person name="Cichocki N."/>
            <person name="Veneault-Fourrey C."/>
            <person name="LaButti K."/>
            <person name="Lindquist E.A."/>
            <person name="Lipzen A."/>
            <person name="Lundell T."/>
            <person name="Morin E."/>
            <person name="Murat C."/>
            <person name="Riley R."/>
            <person name="Ohm R."/>
            <person name="Sun H."/>
            <person name="Tunlid A."/>
            <person name="Henrissat B."/>
            <person name="Grigoriev I.V."/>
            <person name="Hibbett D.S."/>
            <person name="Martin F."/>
        </authorList>
    </citation>
    <scope>NUCLEOTIDE SEQUENCE [LARGE SCALE GENOMIC DNA]</scope>
    <source>
        <strain evidence="2">LaAM-08-1</strain>
    </source>
</reference>
<dbReference type="EMBL" id="KN838618">
    <property type="protein sequence ID" value="KIK00817.1"/>
    <property type="molecule type" value="Genomic_DNA"/>
</dbReference>
<evidence type="ECO:0000313" key="1">
    <source>
        <dbReference type="EMBL" id="KIK00817.1"/>
    </source>
</evidence>
<reference evidence="1 2" key="1">
    <citation type="submission" date="2014-04" db="EMBL/GenBank/DDBJ databases">
        <authorList>
            <consortium name="DOE Joint Genome Institute"/>
            <person name="Kuo A."/>
            <person name="Kohler A."/>
            <person name="Nagy L.G."/>
            <person name="Floudas D."/>
            <person name="Copeland A."/>
            <person name="Barry K.W."/>
            <person name="Cichocki N."/>
            <person name="Veneault-Fourrey C."/>
            <person name="LaButti K."/>
            <person name="Lindquist E.A."/>
            <person name="Lipzen A."/>
            <person name="Lundell T."/>
            <person name="Morin E."/>
            <person name="Murat C."/>
            <person name="Sun H."/>
            <person name="Tunlid A."/>
            <person name="Henrissat B."/>
            <person name="Grigoriev I.V."/>
            <person name="Hibbett D.S."/>
            <person name="Martin F."/>
            <person name="Nordberg H.P."/>
            <person name="Cantor M.N."/>
            <person name="Hua S.X."/>
        </authorList>
    </citation>
    <scope>NUCLEOTIDE SEQUENCE [LARGE SCALE GENOMIC DNA]</scope>
    <source>
        <strain evidence="1 2">LaAM-08-1</strain>
    </source>
</reference>
<name>A0A0C9XST0_9AGAR</name>
<sequence length="63" mass="7279">MAHAEKTLSTDLILYEFSQLTLPHQDSTRQSSVSWVYWRNGYPFTTTIDEDPSYNCEAFSMPA</sequence>
<proteinExistence type="predicted"/>
<evidence type="ECO:0000313" key="2">
    <source>
        <dbReference type="Proteomes" id="UP000054477"/>
    </source>
</evidence>
<dbReference type="Proteomes" id="UP000054477">
    <property type="component" value="Unassembled WGS sequence"/>
</dbReference>
<dbReference type="HOGENOM" id="CLU_2886175_0_0_1"/>
<keyword evidence="2" id="KW-1185">Reference proteome</keyword>